<dbReference type="GO" id="GO:0031267">
    <property type="term" value="F:small GTPase binding"/>
    <property type="evidence" value="ECO:0007669"/>
    <property type="project" value="TreeGrafter"/>
</dbReference>
<dbReference type="Gene3D" id="2.30.29.30">
    <property type="entry name" value="Pleckstrin-homology domain (PH domain)/Phosphotyrosine-binding domain (PTB)"/>
    <property type="match status" value="2"/>
</dbReference>
<feature type="domain" description="EF-hand" evidence="3">
    <location>
        <begin position="843"/>
        <end position="878"/>
    </location>
</feature>
<dbReference type="PANTHER" id="PTHR47219:SF20">
    <property type="entry name" value="TBC1 DOMAIN FAMILY MEMBER 2B"/>
    <property type="match status" value="1"/>
</dbReference>
<dbReference type="PROSITE" id="PS50222">
    <property type="entry name" value="EF_HAND_2"/>
    <property type="match status" value="1"/>
</dbReference>
<dbReference type="EMBL" id="MCOG01000433">
    <property type="protein sequence ID" value="ORY07182.1"/>
    <property type="molecule type" value="Genomic_DNA"/>
</dbReference>
<protein>
    <submittedName>
        <fullName evidence="4">TBC-domain-containing protein</fullName>
    </submittedName>
</protein>
<reference evidence="4 5" key="1">
    <citation type="submission" date="2016-08" db="EMBL/GenBank/DDBJ databases">
        <title>A Parts List for Fungal Cellulosomes Revealed by Comparative Genomics.</title>
        <authorList>
            <consortium name="DOE Joint Genome Institute"/>
            <person name="Haitjema C.H."/>
            <person name="Gilmore S.P."/>
            <person name="Henske J.K."/>
            <person name="Solomon K.V."/>
            <person name="De Groot R."/>
            <person name="Kuo A."/>
            <person name="Mondo S.J."/>
            <person name="Salamov A.A."/>
            <person name="Labutti K."/>
            <person name="Zhao Z."/>
            <person name="Chiniquy J."/>
            <person name="Barry K."/>
            <person name="Brewer H.M."/>
            <person name="Purvine S.O."/>
            <person name="Wright A.T."/>
            <person name="Boxma B."/>
            <person name="Van Alen T."/>
            <person name="Hackstein J.H."/>
            <person name="Baker S.E."/>
            <person name="Grigoriev I.V."/>
            <person name="O'Malley M.A."/>
        </authorList>
    </citation>
    <scope>NUCLEOTIDE SEQUENCE [LARGE SCALE GENOMIC DNA]</scope>
    <source>
        <strain evidence="4 5">G1</strain>
    </source>
</reference>
<dbReference type="InterPro" id="IPR035969">
    <property type="entry name" value="Rab-GAP_TBC_sf"/>
</dbReference>
<sequence length="946" mass="109880">MWISPLNCENFDSWEILKVNELFVLQKSVAQVGLFWKTLQNVFDTKQPPFRIVFKSSQNQLGQVIAVGNTKEEIDKDWKYIMDNFMPAVEKYDDFYDKESFILYKLGFLLSTVNEHEILDSKFRNASNVFKTLFNVPDSEELLNFYSCSYDNQFFNQGWMYISRNFVCFYSFILGNETKITIPLKDVELISKIASRSGVFNNCISIATKDKQEYVFSNLFHREQTYQLLDELTQRTMDRLLKVTSKVDQVPGLSYSDSLSNTDSISDKNSKPIDVKDIQAQRQNAEFQQLFNLPEQEDLKCVSFAVLSISTNASIKSSGQFFLSKTFLCFYSSNNPQLYLVLPYFVIKRVEKANTTNNNIISLIITTYHKIKLTFELFCMRQQVNFICSTLRDQLKGSVSKMAISKSFISNLSSEELLIHSTITKKCLGEKFGYIKSKRTNEKAKTKYWLQYFSEYGRNLTILRTPTFTKLVRIGLPNVLRGEIWEICSGSIYLRFLNQGYYQKILEKYAGHVSLSTEEIEKDLNRSLPEYKAYQTEEGINSLRRVLYAYSFHNPELGYCQAMNIVASVLLIFMTEEQVFWMLTVLCDRLLPGYYSVNMVGVIIDNQVFESLVLKYMPSISEHFKKYDIQLSIVCLPWFLSLFINSFPITLAFRVLDCFFLQGPSILFQLGLGILKANAKKLLNAKDDGEVMNIFKDYFATSEEQVMTTNMRNNIILMKFNALLIDSLRDFKGVTYELISKMRKSHQYRVVHSIQNYKKRSDIRDLKNTHLFNNEDLSKLYDQFYTSKFYGREESTQTDDNEKMDLNTFQVFISQIATWGHNKKELKNESSSTTSTLGCDALVGFTFLNRLFEFFDKNHHGYLEFQDIVDGIGEIKFGGLMSHIDMLFHVHDTGHKGYLSREDIILVGESLLFLCRKMEGDQHLSAVSDLMKEAFELAEELKKEKK</sequence>
<accession>A0A1Y1ZA86</accession>
<dbReference type="FunFam" id="1.10.8.270:FF:000015">
    <property type="entry name" value="GTPase activating protein (Gyp2)"/>
    <property type="match status" value="1"/>
</dbReference>
<dbReference type="PANTHER" id="PTHR47219">
    <property type="entry name" value="RAB GTPASE-ACTIVATING PROTEIN 1-LIKE"/>
    <property type="match status" value="1"/>
</dbReference>
<dbReference type="InterPro" id="IPR000195">
    <property type="entry name" value="Rab-GAP-TBC_dom"/>
</dbReference>
<dbReference type="SUPFAM" id="SSF47923">
    <property type="entry name" value="Ypt/Rab-GAP domain of gyp1p"/>
    <property type="match status" value="2"/>
</dbReference>
<dbReference type="Proteomes" id="UP000193920">
    <property type="component" value="Unassembled WGS sequence"/>
</dbReference>
<dbReference type="GO" id="GO:0005509">
    <property type="term" value="F:calcium ion binding"/>
    <property type="evidence" value="ECO:0007669"/>
    <property type="project" value="InterPro"/>
</dbReference>
<dbReference type="InterPro" id="IPR002048">
    <property type="entry name" value="EF_hand_dom"/>
</dbReference>
<dbReference type="InterPro" id="IPR050302">
    <property type="entry name" value="Rab_GAP_TBC_domain"/>
</dbReference>
<dbReference type="Gene3D" id="1.10.472.80">
    <property type="entry name" value="Ypt/Rab-GAP domain of gyp1p, domain 3"/>
    <property type="match status" value="1"/>
</dbReference>
<dbReference type="SMART" id="SM00164">
    <property type="entry name" value="TBC"/>
    <property type="match status" value="1"/>
</dbReference>
<keyword evidence="1" id="KW-0343">GTPase activation</keyword>
<dbReference type="PROSITE" id="PS50086">
    <property type="entry name" value="TBC_RABGAP"/>
    <property type="match status" value="1"/>
</dbReference>
<evidence type="ECO:0000259" key="2">
    <source>
        <dbReference type="PROSITE" id="PS50086"/>
    </source>
</evidence>
<keyword evidence="5" id="KW-1185">Reference proteome</keyword>
<organism evidence="4 5">
    <name type="scientific">Neocallimastix californiae</name>
    <dbReference type="NCBI Taxonomy" id="1754190"/>
    <lineage>
        <taxon>Eukaryota</taxon>
        <taxon>Fungi</taxon>
        <taxon>Fungi incertae sedis</taxon>
        <taxon>Chytridiomycota</taxon>
        <taxon>Chytridiomycota incertae sedis</taxon>
        <taxon>Neocallimastigomycetes</taxon>
        <taxon>Neocallimastigales</taxon>
        <taxon>Neocallimastigaceae</taxon>
        <taxon>Neocallimastix</taxon>
    </lineage>
</organism>
<dbReference type="Gene3D" id="1.10.238.10">
    <property type="entry name" value="EF-hand"/>
    <property type="match status" value="1"/>
</dbReference>
<evidence type="ECO:0000259" key="3">
    <source>
        <dbReference type="PROSITE" id="PS50222"/>
    </source>
</evidence>
<dbReference type="InterPro" id="IPR011993">
    <property type="entry name" value="PH-like_dom_sf"/>
</dbReference>
<evidence type="ECO:0000313" key="4">
    <source>
        <dbReference type="EMBL" id="ORY07182.1"/>
    </source>
</evidence>
<dbReference type="STRING" id="1754190.A0A1Y1ZA86"/>
<dbReference type="Pfam" id="PF00566">
    <property type="entry name" value="RabGAP-TBC"/>
    <property type="match status" value="1"/>
</dbReference>
<evidence type="ECO:0000256" key="1">
    <source>
        <dbReference type="ARBA" id="ARBA00022468"/>
    </source>
</evidence>
<dbReference type="SUPFAM" id="SSF47473">
    <property type="entry name" value="EF-hand"/>
    <property type="match status" value="1"/>
</dbReference>
<dbReference type="Gene3D" id="1.10.8.270">
    <property type="entry name" value="putative rabgap domain of human tbc1 domain family member 14 like domains"/>
    <property type="match status" value="1"/>
</dbReference>
<dbReference type="Pfam" id="PF02893">
    <property type="entry name" value="GRAM"/>
    <property type="match status" value="2"/>
</dbReference>
<name>A0A1Y1ZA86_9FUNG</name>
<proteinExistence type="predicted"/>
<dbReference type="SMART" id="SM00568">
    <property type="entry name" value="GRAM"/>
    <property type="match status" value="2"/>
</dbReference>
<dbReference type="InterPro" id="IPR004182">
    <property type="entry name" value="GRAM"/>
</dbReference>
<comment type="caution">
    <text evidence="4">The sequence shown here is derived from an EMBL/GenBank/DDBJ whole genome shotgun (WGS) entry which is preliminary data.</text>
</comment>
<evidence type="ECO:0000313" key="5">
    <source>
        <dbReference type="Proteomes" id="UP000193920"/>
    </source>
</evidence>
<dbReference type="OrthoDB" id="17687at2759"/>
<gene>
    <name evidence="4" type="ORF">LY90DRAFT_465574</name>
</gene>
<dbReference type="AlphaFoldDB" id="A0A1Y1ZA86"/>
<dbReference type="InterPro" id="IPR011992">
    <property type="entry name" value="EF-hand-dom_pair"/>
</dbReference>
<dbReference type="GO" id="GO:0005096">
    <property type="term" value="F:GTPase activator activity"/>
    <property type="evidence" value="ECO:0007669"/>
    <property type="project" value="UniProtKB-KW"/>
</dbReference>
<feature type="domain" description="Rab-GAP TBC" evidence="2">
    <location>
        <begin position="475"/>
        <end position="663"/>
    </location>
</feature>